<feature type="domain" description="MAM" evidence="1">
    <location>
        <begin position="638"/>
        <end position="793"/>
    </location>
</feature>
<keyword evidence="2" id="KW-0378">Hydrolase</keyword>
<dbReference type="eggNOG" id="COG1572">
    <property type="taxonomic scope" value="Bacteria"/>
</dbReference>
<evidence type="ECO:0000313" key="2">
    <source>
        <dbReference type="EMBL" id="SFD81443.1"/>
    </source>
</evidence>
<keyword evidence="2" id="KW-0482">Metalloprotease</keyword>
<dbReference type="GO" id="GO:0008237">
    <property type="term" value="F:metallopeptidase activity"/>
    <property type="evidence" value="ECO:0007669"/>
    <property type="project" value="UniProtKB-KW"/>
</dbReference>
<dbReference type="Pfam" id="PF18962">
    <property type="entry name" value="Por_Secre_tail"/>
    <property type="match status" value="1"/>
</dbReference>
<dbReference type="InterPro" id="IPR000998">
    <property type="entry name" value="MAM_dom"/>
</dbReference>
<protein>
    <submittedName>
        <fullName evidence="2">M6 family metalloprotease domain-containing protein/Por secretion system C-terminal sorting domain-containing protein</fullName>
    </submittedName>
</protein>
<dbReference type="SUPFAM" id="SSF55486">
    <property type="entry name" value="Metalloproteases ('zincins'), catalytic domain"/>
    <property type="match status" value="1"/>
</dbReference>
<dbReference type="RefSeq" id="WP_010528708.1">
    <property type="nucleotide sequence ID" value="NZ_AFSL01000095.1"/>
</dbReference>
<dbReference type="InterPro" id="IPR013783">
    <property type="entry name" value="Ig-like_fold"/>
</dbReference>
<dbReference type="InParanoid" id="A0A1I1VK64"/>
<dbReference type="SMART" id="SM00137">
    <property type="entry name" value="MAM"/>
    <property type="match status" value="1"/>
</dbReference>
<reference evidence="2 3" key="1">
    <citation type="submission" date="2016-10" db="EMBL/GenBank/DDBJ databases">
        <authorList>
            <person name="de Groot N.N."/>
        </authorList>
    </citation>
    <scope>NUCLEOTIDE SEQUENCE [LARGE SCALE GENOMIC DNA]</scope>
    <source>
        <strain evidence="2 3">DSM 19012</strain>
    </source>
</reference>
<dbReference type="PANTHER" id="PTHR41775:SF1">
    <property type="entry name" value="PEPTIDASE M6-LIKE DOMAIN-CONTAINING PROTEIN"/>
    <property type="match status" value="1"/>
</dbReference>
<dbReference type="Proteomes" id="UP000181976">
    <property type="component" value="Unassembled WGS sequence"/>
</dbReference>
<dbReference type="InterPro" id="IPR026444">
    <property type="entry name" value="Secre_tail"/>
</dbReference>
<dbReference type="SUPFAM" id="SSF49265">
    <property type="entry name" value="Fibronectin type III"/>
    <property type="match status" value="1"/>
</dbReference>
<dbReference type="eggNOG" id="COG4412">
    <property type="taxonomic scope" value="Bacteria"/>
</dbReference>
<dbReference type="PROSITE" id="PS50060">
    <property type="entry name" value="MAM_2"/>
    <property type="match status" value="1"/>
</dbReference>
<dbReference type="NCBIfam" id="TIGR04183">
    <property type="entry name" value="Por_Secre_tail"/>
    <property type="match status" value="1"/>
</dbReference>
<dbReference type="EMBL" id="FONA01000002">
    <property type="protein sequence ID" value="SFD81443.1"/>
    <property type="molecule type" value="Genomic_DNA"/>
</dbReference>
<sequence>MGNFYSIKATIRLHFLWSIFFLMFYSQPASSVGALPFPQKIIQPDGSVITIRIHGDEWFNWLTTIDGYRIIKNKIGFFEYASQLKSGVITPSGIRASDPEQRDDDEKQFLSTITKNIGVTKDKILEKRQLRYNKLLKSSIMTTFFPSKGEPSLLLILANFQDTNPSYSTSDFNAFMNEEGYSNTGSFKDYYKEVSGGLLNVHTTVTEWVNVPGTHDYYGPEDKWKEFALHAIQAAADAGIDFSAFDNDGDGVVEGVAIIHQGPGQEVTGDTSDIWSHSFSFSSWGVPEAQRTFNGVVVDQYTIQPELLGYTEKMNSIGVICHEFGHNLGLPDFYDVDEELNGQYTGTGDWDIMASGTYNGSPIGSSPAHHNPFSKAELGWIDVSIINQPATIQLAPIYSSKQALRINSPVEGEYLLLENRRRIGFDAFIPGSGLLVYHVDENLINQRRYVNTINIDNHQGFYPIAANGTINDPSCPFPGTAQVTELTDYSTPSTQTWDGQSFNRSLTNISLTDSVISFDFMFIQDGTPLYFNASARNHQSIELMWTPSSENHPVLIAWSEDGLFGNPIDGQEYNIGETIDGGGTVLFYGSSDTSYVHFGLSSSTQYYYAAWSNKGTGYSQSLKDSSVTDPPPITSLPWSDGFEYGLTEWVQEFISGEIAWSNKQLYVNEIIVDPWSGESYASFFSNSYIPQTTRLVSPTLELESNKTYFLRFRHLMPVWEGDQDELKVLIKKESETQWEEIAYFNNHTPEWTERRLEIPYSEPLKIAFEGTSNYGHGIGIDSVEVFLASDCNIIPNISTSNVAADNITKSSMHLTWTRGNGDAVLILARKGAAITEIPQNGVAYTANSEFGEGDALPNDTYVIYNGTETSMTLTGLEHTSDYYLSFFEYYTPFYCYEITGSSTTFSTQANIYEITVTVIDSDGNPLENALIEYGEDTLYTNVNGEATLKAIHNEYQYERFNITKDGYIAVSRRFIPNQPQTITATLRNFVPLPPTHLSATKNNRTISLEWSPVINENFERYITYSKEISGWQFLDKDGADTYGIRTITWPGENDPMAFMVFDVYSDEVCQMDYDITAWSGSKVLIAFSAQEVQSNDWLISPPTLIQEGDYFSLMARTLDAGDWGREVINIKVRPEGETEWTTLLENEEVPESWTHYQLPLGSDFNGQNIEVAVQSIGYNTFALLIDDIKIGPPTETPELKQLTSLNLSSKSITPPRDSGNYYSYKSPKKENRTIGYQTPSLYNGNVEYIIYRNETETDRTYGFTQNSFIDVVPECREYEYQVRAYYPDVKMESEPTASIWIEPCLSVLFIVKDSENNPIENAEITFNNESKSTDSNGEASFSMVGSDSLLAYTISATDFQEFQNQLLINSDTLVEVVLDSLSTNIEEPSLSSVSFSPNPVTNKATLSNLPDQPCTLFFYDITGKPVKTMQINSGPAVTINLSTFKPGIYLLLIRANNNETHRIKVVKQSNL</sequence>
<organism evidence="2 3">
    <name type="scientific">Thermophagus xiamenensis</name>
    <dbReference type="NCBI Taxonomy" id="385682"/>
    <lineage>
        <taxon>Bacteria</taxon>
        <taxon>Pseudomonadati</taxon>
        <taxon>Bacteroidota</taxon>
        <taxon>Bacteroidia</taxon>
        <taxon>Marinilabiliales</taxon>
        <taxon>Marinilabiliaceae</taxon>
        <taxon>Thermophagus</taxon>
    </lineage>
</organism>
<dbReference type="STRING" id="385682.SAMN05444380_102150"/>
<dbReference type="InterPro" id="IPR003961">
    <property type="entry name" value="FN3_dom"/>
</dbReference>
<evidence type="ECO:0000313" key="3">
    <source>
        <dbReference type="Proteomes" id="UP000181976"/>
    </source>
</evidence>
<dbReference type="SMART" id="SM00060">
    <property type="entry name" value="FN3"/>
    <property type="match status" value="3"/>
</dbReference>
<dbReference type="SUPFAM" id="SSF49899">
    <property type="entry name" value="Concanavalin A-like lectins/glucanases"/>
    <property type="match status" value="1"/>
</dbReference>
<dbReference type="NCBIfam" id="TIGR03296">
    <property type="entry name" value="M6dom_TIGR03296"/>
    <property type="match status" value="1"/>
</dbReference>
<evidence type="ECO:0000259" key="1">
    <source>
        <dbReference type="PROSITE" id="PS50060"/>
    </source>
</evidence>
<dbReference type="PANTHER" id="PTHR41775">
    <property type="entry name" value="SECRETED PROTEIN-RELATED"/>
    <property type="match status" value="1"/>
</dbReference>
<dbReference type="InterPro" id="IPR036116">
    <property type="entry name" value="FN3_sf"/>
</dbReference>
<keyword evidence="3" id="KW-1185">Reference proteome</keyword>
<dbReference type="InterPro" id="IPR013320">
    <property type="entry name" value="ConA-like_dom_sf"/>
</dbReference>
<dbReference type="Pfam" id="PF05547">
    <property type="entry name" value="Peptidase_M6"/>
    <property type="match status" value="1"/>
</dbReference>
<dbReference type="InterPro" id="IPR008757">
    <property type="entry name" value="Peptidase_M6-like_domain"/>
</dbReference>
<dbReference type="GO" id="GO:0016020">
    <property type="term" value="C:membrane"/>
    <property type="evidence" value="ECO:0007669"/>
    <property type="project" value="InterPro"/>
</dbReference>
<accession>A0A1I1VK64</accession>
<name>A0A1I1VK64_9BACT</name>
<dbReference type="Pfam" id="PF00629">
    <property type="entry name" value="MAM"/>
    <property type="match status" value="1"/>
</dbReference>
<dbReference type="Gene3D" id="2.60.40.10">
    <property type="entry name" value="Immunoglobulins"/>
    <property type="match status" value="1"/>
</dbReference>
<keyword evidence="2" id="KW-0645">Protease</keyword>
<dbReference type="Gene3D" id="2.60.120.200">
    <property type="match status" value="2"/>
</dbReference>
<dbReference type="OrthoDB" id="9813478at2"/>
<dbReference type="GO" id="GO:0005975">
    <property type="term" value="P:carbohydrate metabolic process"/>
    <property type="evidence" value="ECO:0007669"/>
    <property type="project" value="UniProtKB-ARBA"/>
</dbReference>
<dbReference type="GO" id="GO:0006508">
    <property type="term" value="P:proteolysis"/>
    <property type="evidence" value="ECO:0007669"/>
    <property type="project" value="UniProtKB-KW"/>
</dbReference>
<gene>
    <name evidence="2" type="ORF">SAMN05444380_102150</name>
</gene>
<proteinExistence type="predicted"/>
<dbReference type="GO" id="GO:0004553">
    <property type="term" value="F:hydrolase activity, hydrolyzing O-glycosyl compounds"/>
    <property type="evidence" value="ECO:0007669"/>
    <property type="project" value="UniProtKB-ARBA"/>
</dbReference>